<accession>A0A8H7AGC1</accession>
<feature type="compositionally biased region" description="Polar residues" evidence="1">
    <location>
        <begin position="34"/>
        <end position="44"/>
    </location>
</feature>
<comment type="caution">
    <text evidence="2">The sequence shown here is derived from an EMBL/GenBank/DDBJ whole genome shotgun (WGS) entry which is preliminary data.</text>
</comment>
<dbReference type="EMBL" id="JAACFV010000078">
    <property type="protein sequence ID" value="KAF7506914.1"/>
    <property type="molecule type" value="Genomic_DNA"/>
</dbReference>
<reference evidence="2" key="1">
    <citation type="submission" date="2020-02" db="EMBL/GenBank/DDBJ databases">
        <authorList>
            <person name="Palmer J.M."/>
        </authorList>
    </citation>
    <scope>NUCLEOTIDE SEQUENCE</scope>
    <source>
        <strain evidence="2">EPUS1.4</strain>
        <tissue evidence="2">Thallus</tissue>
    </source>
</reference>
<keyword evidence="3" id="KW-1185">Reference proteome</keyword>
<evidence type="ECO:0000256" key="1">
    <source>
        <dbReference type="SAM" id="MobiDB-lite"/>
    </source>
</evidence>
<evidence type="ECO:0000313" key="3">
    <source>
        <dbReference type="Proteomes" id="UP000606974"/>
    </source>
</evidence>
<gene>
    <name evidence="2" type="ORF">GJ744_011155</name>
</gene>
<feature type="compositionally biased region" description="Basic and acidic residues" evidence="1">
    <location>
        <begin position="1"/>
        <end position="13"/>
    </location>
</feature>
<proteinExistence type="predicted"/>
<feature type="region of interest" description="Disordered" evidence="1">
    <location>
        <begin position="1"/>
        <end position="46"/>
    </location>
</feature>
<sequence length="90" mass="9908">MAKDEIKQRELLRRPLQKSTSALNARDVKLGAGSTMTDSGASQESRPEIVTVFDSSIVPQPFLDSDLLAKINGRQEQCTVRGEKPRQPAI</sequence>
<organism evidence="2 3">
    <name type="scientific">Endocarpon pusillum</name>
    <dbReference type="NCBI Taxonomy" id="364733"/>
    <lineage>
        <taxon>Eukaryota</taxon>
        <taxon>Fungi</taxon>
        <taxon>Dikarya</taxon>
        <taxon>Ascomycota</taxon>
        <taxon>Pezizomycotina</taxon>
        <taxon>Eurotiomycetes</taxon>
        <taxon>Chaetothyriomycetidae</taxon>
        <taxon>Verrucariales</taxon>
        <taxon>Verrucariaceae</taxon>
        <taxon>Endocarpon</taxon>
    </lineage>
</organism>
<dbReference type="Proteomes" id="UP000606974">
    <property type="component" value="Unassembled WGS sequence"/>
</dbReference>
<protein>
    <submittedName>
        <fullName evidence="2">Uncharacterized protein</fullName>
    </submittedName>
</protein>
<dbReference type="OrthoDB" id="4120131at2759"/>
<evidence type="ECO:0000313" key="2">
    <source>
        <dbReference type="EMBL" id="KAF7506914.1"/>
    </source>
</evidence>
<name>A0A8H7AGC1_9EURO</name>
<dbReference type="AlphaFoldDB" id="A0A8H7AGC1"/>